<dbReference type="SUPFAM" id="SSF51905">
    <property type="entry name" value="FAD/NAD(P)-binding domain"/>
    <property type="match status" value="1"/>
</dbReference>
<protein>
    <submittedName>
        <fullName evidence="5">FAD-dependent monooxygenase</fullName>
    </submittedName>
</protein>
<keyword evidence="6" id="KW-1185">Reference proteome</keyword>
<keyword evidence="2" id="KW-0285">Flavoprotein</keyword>
<dbReference type="Gene3D" id="3.50.50.60">
    <property type="entry name" value="FAD/NAD(P)-binding domain"/>
    <property type="match status" value="1"/>
</dbReference>
<dbReference type="GO" id="GO:0071949">
    <property type="term" value="F:FAD binding"/>
    <property type="evidence" value="ECO:0007669"/>
    <property type="project" value="InterPro"/>
</dbReference>
<comment type="caution">
    <text evidence="5">The sequence shown here is derived from an EMBL/GenBank/DDBJ whole genome shotgun (WGS) entry which is preliminary data.</text>
</comment>
<comment type="cofactor">
    <cofactor evidence="1">
        <name>FAD</name>
        <dbReference type="ChEBI" id="CHEBI:57692"/>
    </cofactor>
</comment>
<evidence type="ECO:0000256" key="3">
    <source>
        <dbReference type="ARBA" id="ARBA00022827"/>
    </source>
</evidence>
<reference evidence="5 6" key="1">
    <citation type="submission" date="2018-08" db="EMBL/GenBank/DDBJ databases">
        <title>Pseudooceanicola sediminis CY03 in the family Rhodobacteracea.</title>
        <authorList>
            <person name="Zhang Y.-J."/>
        </authorList>
    </citation>
    <scope>NUCLEOTIDE SEQUENCE [LARGE SCALE GENOMIC DNA]</scope>
    <source>
        <strain evidence="5 6">CY03</strain>
    </source>
</reference>
<dbReference type="GO" id="GO:0016709">
    <property type="term" value="F:oxidoreductase activity, acting on paired donors, with incorporation or reduction of molecular oxygen, NAD(P)H as one donor, and incorporation of one atom of oxygen"/>
    <property type="evidence" value="ECO:0007669"/>
    <property type="project" value="UniProtKB-ARBA"/>
</dbReference>
<feature type="domain" description="FAD-binding" evidence="4">
    <location>
        <begin position="5"/>
        <end position="332"/>
    </location>
</feature>
<name>A0A399IX84_9RHOB</name>
<evidence type="ECO:0000256" key="2">
    <source>
        <dbReference type="ARBA" id="ARBA00022630"/>
    </source>
</evidence>
<proteinExistence type="predicted"/>
<evidence type="ECO:0000256" key="1">
    <source>
        <dbReference type="ARBA" id="ARBA00001974"/>
    </source>
</evidence>
<keyword evidence="5" id="KW-0560">Oxidoreductase</keyword>
<dbReference type="InterPro" id="IPR050641">
    <property type="entry name" value="RIFMO-like"/>
</dbReference>
<dbReference type="Proteomes" id="UP000265848">
    <property type="component" value="Unassembled WGS sequence"/>
</dbReference>
<keyword evidence="5" id="KW-0503">Monooxygenase</keyword>
<organism evidence="5 6">
    <name type="scientific">Pseudooceanicola sediminis</name>
    <dbReference type="NCBI Taxonomy" id="2211117"/>
    <lineage>
        <taxon>Bacteria</taxon>
        <taxon>Pseudomonadati</taxon>
        <taxon>Pseudomonadota</taxon>
        <taxon>Alphaproteobacteria</taxon>
        <taxon>Rhodobacterales</taxon>
        <taxon>Paracoccaceae</taxon>
        <taxon>Pseudooceanicola</taxon>
    </lineage>
</organism>
<dbReference type="InterPro" id="IPR002938">
    <property type="entry name" value="FAD-bd"/>
</dbReference>
<dbReference type="PANTHER" id="PTHR43004:SF19">
    <property type="entry name" value="BINDING MONOOXYGENASE, PUTATIVE (JCVI)-RELATED"/>
    <property type="match status" value="1"/>
</dbReference>
<evidence type="ECO:0000313" key="5">
    <source>
        <dbReference type="EMBL" id="RII37631.1"/>
    </source>
</evidence>
<gene>
    <name evidence="5" type="ORF">DL237_15975</name>
</gene>
<dbReference type="PANTHER" id="PTHR43004">
    <property type="entry name" value="TRK SYSTEM POTASSIUM UPTAKE PROTEIN"/>
    <property type="match status" value="1"/>
</dbReference>
<dbReference type="EMBL" id="QWJJ01000015">
    <property type="protein sequence ID" value="RII37631.1"/>
    <property type="molecule type" value="Genomic_DNA"/>
</dbReference>
<evidence type="ECO:0000313" key="6">
    <source>
        <dbReference type="Proteomes" id="UP000265848"/>
    </source>
</evidence>
<sequence length="390" mass="42523">MANRTILIVGAGPVGLTLAWQLVSAGFDVKVFEAESEISDQLRASTFHPPTLDMFDASGITAKLIAAGRITPTWQIRMHETGERAEFDLGVLADDTAHPYRLQCRQANLSRALLAMLPADTVHFGAEVSAVSQDTRGVSVVANGETHRGWAVVGCDGARSLVRHAVGADFEGTTYPESTILVTTHFPFDQHLDDLSGVNYIWKPGGTYSLLRLPDLWRVSLHPEDGQSPEDALSDASIRAQTLAVVPEAGNIDIVEKRIYRVHRRVASTYRKGMVFLCGDAAHLNSPKGGMGLNGGVHDAFNLAEKLAGVAAGADDALLDRYEAQRRPVARDDILAQADENRRRMNTTDQTERLTHLRNLQAIAADPAKARDFLLRSSMISGLRRTRELA</sequence>
<evidence type="ECO:0000259" key="4">
    <source>
        <dbReference type="Pfam" id="PF01494"/>
    </source>
</evidence>
<dbReference type="InterPro" id="IPR036188">
    <property type="entry name" value="FAD/NAD-bd_sf"/>
</dbReference>
<dbReference type="Gene3D" id="3.30.70.2450">
    <property type="match status" value="1"/>
</dbReference>
<dbReference type="AlphaFoldDB" id="A0A399IX84"/>
<keyword evidence="3" id="KW-0274">FAD</keyword>
<dbReference type="Pfam" id="PF01494">
    <property type="entry name" value="FAD_binding_3"/>
    <property type="match status" value="1"/>
</dbReference>
<accession>A0A399IX84</accession>
<dbReference type="RefSeq" id="WP_119400093.1">
    <property type="nucleotide sequence ID" value="NZ_QWJJ01000015.1"/>
</dbReference>
<dbReference type="OrthoDB" id="9791689at2"/>
<dbReference type="PRINTS" id="PR00420">
    <property type="entry name" value="RNGMNOXGNASE"/>
</dbReference>